<feature type="transmembrane region" description="Helical" evidence="1">
    <location>
        <begin position="70"/>
        <end position="89"/>
    </location>
</feature>
<evidence type="ECO:0000313" key="2">
    <source>
        <dbReference type="EMBL" id="KAF3044726.1"/>
    </source>
</evidence>
<feature type="transmembrane region" description="Helical" evidence="1">
    <location>
        <begin position="154"/>
        <end position="177"/>
    </location>
</feature>
<name>A0A9P4WXF0_9PLEO</name>
<organism evidence="2 3">
    <name type="scientific">Didymella heteroderae</name>
    <dbReference type="NCBI Taxonomy" id="1769908"/>
    <lineage>
        <taxon>Eukaryota</taxon>
        <taxon>Fungi</taxon>
        <taxon>Dikarya</taxon>
        <taxon>Ascomycota</taxon>
        <taxon>Pezizomycotina</taxon>
        <taxon>Dothideomycetes</taxon>
        <taxon>Pleosporomycetidae</taxon>
        <taxon>Pleosporales</taxon>
        <taxon>Pleosporineae</taxon>
        <taxon>Didymellaceae</taxon>
        <taxon>Didymella</taxon>
    </lineage>
</organism>
<dbReference type="EMBL" id="SWKV01000008">
    <property type="protein sequence ID" value="KAF3044726.1"/>
    <property type="molecule type" value="Genomic_DNA"/>
</dbReference>
<feature type="transmembrane region" description="Helical" evidence="1">
    <location>
        <begin position="311"/>
        <end position="331"/>
    </location>
</feature>
<keyword evidence="3" id="KW-1185">Reference proteome</keyword>
<feature type="transmembrane region" description="Helical" evidence="1">
    <location>
        <begin position="110"/>
        <end position="134"/>
    </location>
</feature>
<feature type="transmembrane region" description="Helical" evidence="1">
    <location>
        <begin position="261"/>
        <end position="284"/>
    </location>
</feature>
<proteinExistence type="predicted"/>
<sequence>MPTIVVVWVTRKISMPIKFINGNLHLQSFTMTTMKSQLLSTPLASVFSTTSSFSSTRVASQDYLIGLRGLLVLQSFLFVFFQVFLPTAVPDSKNTDGPLYQKMLRKSFSVIFVNESLIYSWIIFLSARTIALPYLSDTTREVCASSIFRRSIRLWLPTFVAFSIAVAAFTAADTAYIADFFARTGNISTVTPMRMRNFLIYFNSLFDIFWINKGYSFQAANQAFPSGTMWIVSVLFQQSYTVYMTMIIVPYTRLSWRFKALVAFVLTAYWVQSWAWYSITGLLITDAVLNMDFQVRSRTGLKMGKFHIPVWPLYVAFILTGIILQFLFISWKPSMRNNEHFGHTSLYTDGMLNEEQDFDQPLARVDDYFLVLGTMLLIETYDLPQRLLQLRPLVVLGRRSFIGIKLWVAMASAGVSGTLSTFASFIVCASMTAIGSEIFYRLVDLPSVAAAKAFWSFMIK</sequence>
<dbReference type="AlphaFoldDB" id="A0A9P4WXF0"/>
<reference evidence="2" key="1">
    <citation type="submission" date="2019-04" db="EMBL/GenBank/DDBJ databases">
        <title>Sequencing of skin fungus with MAO and IRED activity.</title>
        <authorList>
            <person name="Marsaioli A.J."/>
            <person name="Bonatto J.M.C."/>
            <person name="Reis Junior O."/>
        </authorList>
    </citation>
    <scope>NUCLEOTIDE SEQUENCE</scope>
    <source>
        <strain evidence="2">28M1</strain>
    </source>
</reference>
<keyword evidence="1" id="KW-0812">Transmembrane</keyword>
<dbReference type="Proteomes" id="UP000758155">
    <property type="component" value="Unassembled WGS sequence"/>
</dbReference>
<dbReference type="OrthoDB" id="3363151at2759"/>
<evidence type="ECO:0000256" key="1">
    <source>
        <dbReference type="SAM" id="Phobius"/>
    </source>
</evidence>
<evidence type="ECO:0000313" key="3">
    <source>
        <dbReference type="Proteomes" id="UP000758155"/>
    </source>
</evidence>
<accession>A0A9P4WXF0</accession>
<comment type="caution">
    <text evidence="2">The sequence shown here is derived from an EMBL/GenBank/DDBJ whole genome shotgun (WGS) entry which is preliminary data.</text>
</comment>
<keyword evidence="1" id="KW-0472">Membrane</keyword>
<feature type="transmembrane region" description="Helical" evidence="1">
    <location>
        <begin position="406"/>
        <end position="432"/>
    </location>
</feature>
<protein>
    <submittedName>
        <fullName evidence="2">Uncharacterized protein</fullName>
    </submittedName>
</protein>
<feature type="transmembrane region" description="Helical" evidence="1">
    <location>
        <begin position="229"/>
        <end position="249"/>
    </location>
</feature>
<gene>
    <name evidence="2" type="ORF">E8E12_009836</name>
</gene>
<keyword evidence="1" id="KW-1133">Transmembrane helix</keyword>